<proteinExistence type="predicted"/>
<organism evidence="1 2">
    <name type="scientific">Gordonia insulae</name>
    <dbReference type="NCBI Taxonomy" id="2420509"/>
    <lineage>
        <taxon>Bacteria</taxon>
        <taxon>Bacillati</taxon>
        <taxon>Actinomycetota</taxon>
        <taxon>Actinomycetes</taxon>
        <taxon>Mycobacteriales</taxon>
        <taxon>Gordoniaceae</taxon>
        <taxon>Gordonia</taxon>
    </lineage>
</organism>
<dbReference type="AlphaFoldDB" id="A0A3G8JRN3"/>
<dbReference type="EMBL" id="CP033972">
    <property type="protein sequence ID" value="AZG47588.1"/>
    <property type="molecule type" value="Genomic_DNA"/>
</dbReference>
<dbReference type="Proteomes" id="UP000271469">
    <property type="component" value="Chromosome"/>
</dbReference>
<name>A0A3G8JRN3_9ACTN</name>
<evidence type="ECO:0000313" key="2">
    <source>
        <dbReference type="Proteomes" id="UP000271469"/>
    </source>
</evidence>
<dbReference type="InterPro" id="IPR036890">
    <property type="entry name" value="HATPase_C_sf"/>
</dbReference>
<dbReference type="OrthoDB" id="3694612at2"/>
<reference evidence="1 2" key="1">
    <citation type="submission" date="2018-11" db="EMBL/GenBank/DDBJ databases">
        <title>Gordonia insulae sp. nov., isolated from an island soil.</title>
        <authorList>
            <person name="Kim Y.S."/>
            <person name="Kim S.B."/>
        </authorList>
    </citation>
    <scope>NUCLEOTIDE SEQUENCE [LARGE SCALE GENOMIC DNA]</scope>
    <source>
        <strain evidence="1 2">MMS17-SY073</strain>
    </source>
</reference>
<sequence length="147" mass="15606">MTDNRSTTDDSQVIEELAQSADAPVELTVPPRADRLQIVRAVVERTLFADDWTIDDVADVQLAVDEVCSQIIAASVDGRSLGVGLTIGPAGCIGRITGSIESGIDIDTAGFGWHVVEAVTTAHSISYVETGAYREVTVRFGKFLSAP</sequence>
<accession>A0A3G8JRN3</accession>
<evidence type="ECO:0000313" key="1">
    <source>
        <dbReference type="EMBL" id="AZG47588.1"/>
    </source>
</evidence>
<dbReference type="Gene3D" id="3.30.565.10">
    <property type="entry name" value="Histidine kinase-like ATPase, C-terminal domain"/>
    <property type="match status" value="1"/>
</dbReference>
<protein>
    <recommendedName>
        <fullName evidence="3">Anti-sigma-F factor RsbW</fullName>
    </recommendedName>
</protein>
<gene>
    <name evidence="1" type="ORF">D7316_04200</name>
</gene>
<dbReference type="RefSeq" id="WP_124709922.1">
    <property type="nucleotide sequence ID" value="NZ_CP033972.1"/>
</dbReference>
<evidence type="ECO:0008006" key="3">
    <source>
        <dbReference type="Google" id="ProtNLM"/>
    </source>
</evidence>
<keyword evidence="2" id="KW-1185">Reference proteome</keyword>
<dbReference type="KEGG" id="gom:D7316_04200"/>